<dbReference type="Proteomes" id="UP001185012">
    <property type="component" value="Unassembled WGS sequence"/>
</dbReference>
<proteinExistence type="predicted"/>
<protein>
    <recommendedName>
        <fullName evidence="4">Glycosyltransferase</fullName>
    </recommendedName>
</protein>
<sequence>MEWWLLWGTLLIIGSGGLIACFYRILCFPFRTRSGRLVLVTRNNQGTIEWIIRSFFFWRRMSGKPEDLVCLDAGSLDDTGPILLRLKRRYPGMKVCFYPDEVPEKALKLHTDCARQDTDVWDLRDDARSQSS</sequence>
<feature type="transmembrane region" description="Helical" evidence="1">
    <location>
        <begin position="6"/>
        <end position="26"/>
    </location>
</feature>
<name>A0ABU1IN09_9BACL</name>
<evidence type="ECO:0000313" key="3">
    <source>
        <dbReference type="Proteomes" id="UP001185012"/>
    </source>
</evidence>
<accession>A0ABU1IN09</accession>
<keyword evidence="1" id="KW-1133">Transmembrane helix</keyword>
<keyword evidence="1" id="KW-0812">Transmembrane</keyword>
<evidence type="ECO:0000313" key="2">
    <source>
        <dbReference type="EMBL" id="MDR6225564.1"/>
    </source>
</evidence>
<evidence type="ECO:0000256" key="1">
    <source>
        <dbReference type="SAM" id="Phobius"/>
    </source>
</evidence>
<dbReference type="EMBL" id="JAVDQG010000003">
    <property type="protein sequence ID" value="MDR6225564.1"/>
    <property type="molecule type" value="Genomic_DNA"/>
</dbReference>
<comment type="caution">
    <text evidence="2">The sequence shown here is derived from an EMBL/GenBank/DDBJ whole genome shotgun (WGS) entry which is preliminary data.</text>
</comment>
<keyword evidence="1" id="KW-0472">Membrane</keyword>
<reference evidence="2 3" key="1">
    <citation type="submission" date="2023-07" db="EMBL/GenBank/DDBJ databases">
        <title>Genomic Encyclopedia of Type Strains, Phase IV (KMG-IV): sequencing the most valuable type-strain genomes for metagenomic binning, comparative biology and taxonomic classification.</title>
        <authorList>
            <person name="Goeker M."/>
        </authorList>
    </citation>
    <scope>NUCLEOTIDE SEQUENCE [LARGE SCALE GENOMIC DNA]</scope>
    <source>
        <strain evidence="2 3">DSM 45903</strain>
    </source>
</reference>
<gene>
    <name evidence="2" type="ORF">JOE21_001562</name>
</gene>
<organism evidence="2 3">
    <name type="scientific">Desmospora profundinema</name>
    <dbReference type="NCBI Taxonomy" id="1571184"/>
    <lineage>
        <taxon>Bacteria</taxon>
        <taxon>Bacillati</taxon>
        <taxon>Bacillota</taxon>
        <taxon>Bacilli</taxon>
        <taxon>Bacillales</taxon>
        <taxon>Thermoactinomycetaceae</taxon>
        <taxon>Desmospora</taxon>
    </lineage>
</organism>
<keyword evidence="3" id="KW-1185">Reference proteome</keyword>
<dbReference type="RefSeq" id="WP_309864405.1">
    <property type="nucleotide sequence ID" value="NZ_JAVDQG010000003.1"/>
</dbReference>
<evidence type="ECO:0008006" key="4">
    <source>
        <dbReference type="Google" id="ProtNLM"/>
    </source>
</evidence>